<evidence type="ECO:0000313" key="2">
    <source>
        <dbReference type="EMBL" id="MBZ2387054.1"/>
    </source>
</evidence>
<evidence type="ECO:0000259" key="1">
    <source>
        <dbReference type="Pfam" id="PF12728"/>
    </source>
</evidence>
<sequence>MAVEKWVSMEEICKHLDSSRDTVKKMVNTQGLPGYKIDRKWKFKISEVDSWVRSKNRVVGAESRGKSDD</sequence>
<gene>
    <name evidence="2" type="ORF">K8P03_07140</name>
</gene>
<dbReference type="InterPro" id="IPR041657">
    <property type="entry name" value="HTH_17"/>
</dbReference>
<dbReference type="Pfam" id="PF12728">
    <property type="entry name" value="HTH_17"/>
    <property type="match status" value="1"/>
</dbReference>
<dbReference type="RefSeq" id="WP_223419853.1">
    <property type="nucleotide sequence ID" value="NZ_JAIPME010000002.1"/>
</dbReference>
<dbReference type="EMBL" id="JAIPME010000002">
    <property type="protein sequence ID" value="MBZ2387054.1"/>
    <property type="molecule type" value="Genomic_DNA"/>
</dbReference>
<dbReference type="InterPro" id="IPR010093">
    <property type="entry name" value="SinI_DNA-bd"/>
</dbReference>
<proteinExistence type="predicted"/>
<dbReference type="NCBIfam" id="TIGR01764">
    <property type="entry name" value="excise"/>
    <property type="match status" value="1"/>
</dbReference>
<dbReference type="InterPro" id="IPR009061">
    <property type="entry name" value="DNA-bd_dom_put_sf"/>
</dbReference>
<feature type="domain" description="Helix-turn-helix" evidence="1">
    <location>
        <begin position="6"/>
        <end position="55"/>
    </location>
</feature>
<name>A0ABS7SZU7_9FIRM</name>
<organism evidence="2 3">
    <name type="scientific">Anaerococcus murdochii</name>
    <dbReference type="NCBI Taxonomy" id="411577"/>
    <lineage>
        <taxon>Bacteria</taxon>
        <taxon>Bacillati</taxon>
        <taxon>Bacillota</taxon>
        <taxon>Tissierellia</taxon>
        <taxon>Tissierellales</taxon>
        <taxon>Peptoniphilaceae</taxon>
        <taxon>Anaerococcus</taxon>
    </lineage>
</organism>
<accession>A0ABS7SZU7</accession>
<comment type="caution">
    <text evidence="2">The sequence shown here is derived from an EMBL/GenBank/DDBJ whole genome shotgun (WGS) entry which is preliminary data.</text>
</comment>
<protein>
    <submittedName>
        <fullName evidence="2">Helix-turn-helix domain-containing protein</fullName>
    </submittedName>
</protein>
<dbReference type="Proteomes" id="UP000734271">
    <property type="component" value="Unassembled WGS sequence"/>
</dbReference>
<evidence type="ECO:0000313" key="3">
    <source>
        <dbReference type="Proteomes" id="UP000734271"/>
    </source>
</evidence>
<dbReference type="SUPFAM" id="SSF46955">
    <property type="entry name" value="Putative DNA-binding domain"/>
    <property type="match status" value="1"/>
</dbReference>
<keyword evidence="3" id="KW-1185">Reference proteome</keyword>
<reference evidence="2 3" key="1">
    <citation type="submission" date="2021-08" db="EMBL/GenBank/DDBJ databases">
        <title>FDA dAtabase for Regulatory Grade micrObial Sequences (FDA-ARGOS): Supporting development and validation of Infectious Disease Dx tests.</title>
        <authorList>
            <person name="Sproer C."/>
            <person name="Gronow S."/>
            <person name="Severitt S."/>
            <person name="Schroder I."/>
            <person name="Tallon L."/>
            <person name="Sadzewicz L."/>
            <person name="Zhao X."/>
            <person name="Boylan J."/>
            <person name="Ott S."/>
            <person name="Bowen H."/>
            <person name="Vavikolanu K."/>
            <person name="Hazen T."/>
            <person name="Aluvathingal J."/>
            <person name="Nadendla S."/>
            <person name="Lowell S."/>
            <person name="Myers T."/>
            <person name="Yan Y."/>
            <person name="Sichtig H."/>
        </authorList>
    </citation>
    <scope>NUCLEOTIDE SEQUENCE [LARGE SCALE GENOMIC DNA]</scope>
    <source>
        <strain evidence="2 3">FDAARGOS_1460</strain>
    </source>
</reference>